<evidence type="ECO:0000313" key="4">
    <source>
        <dbReference type="Proteomes" id="UP001190336"/>
    </source>
</evidence>
<name>A0ABM9LP64_9MYCO</name>
<dbReference type="Proteomes" id="UP001190336">
    <property type="component" value="Chromosome"/>
</dbReference>
<accession>A0ABM9LP64</accession>
<evidence type="ECO:0000256" key="1">
    <source>
        <dbReference type="ARBA" id="ARBA00007521"/>
    </source>
</evidence>
<reference evidence="3 4" key="1">
    <citation type="submission" date="2023-08" db="EMBL/GenBank/DDBJ databases">
        <authorList>
            <person name="Folkvardsen B D."/>
            <person name="Norman A."/>
        </authorList>
    </citation>
    <scope>NUCLEOTIDE SEQUENCE [LARGE SCALE GENOMIC DNA]</scope>
    <source>
        <strain evidence="3 4">Mu0083</strain>
    </source>
</reference>
<dbReference type="Gene3D" id="2.30.30.110">
    <property type="match status" value="1"/>
</dbReference>
<proteinExistence type="inferred from homology"/>
<evidence type="ECO:0000256" key="2">
    <source>
        <dbReference type="ARBA" id="ARBA00022649"/>
    </source>
</evidence>
<dbReference type="RefSeq" id="WP_308473627.1">
    <property type="nucleotide sequence ID" value="NZ_OY726394.1"/>
</dbReference>
<sequence length="121" mass="13001">MTEHRAVPKPAPRRGDLWLVALGSGRSGEPGKHRPAVVISVDDILTGVEDELVVMVPVSSSRAHTPLRPRVTPGEGVDTTSVAICRGVRAVARSRLLERLGTLQPETMREIERGLGLILGL</sequence>
<protein>
    <submittedName>
        <fullName evidence="3">Type II toxin-antitoxin system PemK/MazF family toxin</fullName>
        <ecNumber evidence="3">3.1.-.-</ecNumber>
    </submittedName>
</protein>
<dbReference type="InterPro" id="IPR011067">
    <property type="entry name" value="Plasmid_toxin/cell-grow_inhib"/>
</dbReference>
<dbReference type="PANTHER" id="PTHR33988:SF1">
    <property type="entry name" value="ENDORIBONUCLEASE MAZF7-RELATED"/>
    <property type="match status" value="1"/>
</dbReference>
<dbReference type="SUPFAM" id="SSF50118">
    <property type="entry name" value="Cell growth inhibitor/plasmid maintenance toxic component"/>
    <property type="match status" value="1"/>
</dbReference>
<gene>
    <name evidence="3" type="ORF">MU0083_002893</name>
</gene>
<comment type="similarity">
    <text evidence="1">Belongs to the PemK/MazF family.</text>
</comment>
<keyword evidence="4" id="KW-1185">Reference proteome</keyword>
<dbReference type="EMBL" id="OY726394">
    <property type="protein sequence ID" value="CAJ1502278.1"/>
    <property type="molecule type" value="Genomic_DNA"/>
</dbReference>
<keyword evidence="2" id="KW-1277">Toxin-antitoxin system</keyword>
<organism evidence="3 4">
    <name type="scientific">[Mycobacterium] kokjensenii</name>
    <dbReference type="NCBI Taxonomy" id="3064287"/>
    <lineage>
        <taxon>Bacteria</taxon>
        <taxon>Bacillati</taxon>
        <taxon>Actinomycetota</taxon>
        <taxon>Actinomycetes</taxon>
        <taxon>Mycobacteriales</taxon>
        <taxon>Mycobacteriaceae</taxon>
        <taxon>Mycolicibacter</taxon>
    </lineage>
</organism>
<evidence type="ECO:0000313" key="3">
    <source>
        <dbReference type="EMBL" id="CAJ1502278.1"/>
    </source>
</evidence>
<dbReference type="PANTHER" id="PTHR33988">
    <property type="entry name" value="ENDORIBONUCLEASE MAZF-RELATED"/>
    <property type="match status" value="1"/>
</dbReference>
<dbReference type="Pfam" id="PF02452">
    <property type="entry name" value="PemK_toxin"/>
    <property type="match status" value="1"/>
</dbReference>
<dbReference type="EC" id="3.1.-.-" evidence="3"/>
<keyword evidence="3" id="KW-0378">Hydrolase</keyword>
<dbReference type="GO" id="GO:0016787">
    <property type="term" value="F:hydrolase activity"/>
    <property type="evidence" value="ECO:0007669"/>
    <property type="project" value="UniProtKB-KW"/>
</dbReference>
<dbReference type="InterPro" id="IPR003477">
    <property type="entry name" value="PemK-like"/>
</dbReference>